<sequence length="97" mass="10670">MNLGTLKSKIARANFAGRTKCPFWPSKVHTVSTMTCCHACQQQAASKGMLFVWKGIPWDAMASYAKATASNAKLMSWEAKATTCHDKAMAWLSRPCL</sequence>
<accession>A0A2N9IDN5</accession>
<proteinExistence type="predicted"/>
<gene>
    <name evidence="1" type="ORF">FSB_LOCUS50744</name>
</gene>
<protein>
    <submittedName>
        <fullName evidence="1">Uncharacterized protein</fullName>
    </submittedName>
</protein>
<evidence type="ECO:0000313" key="1">
    <source>
        <dbReference type="EMBL" id="SPD22862.1"/>
    </source>
</evidence>
<name>A0A2N9IDN5_FAGSY</name>
<dbReference type="EMBL" id="OIVN01005534">
    <property type="protein sequence ID" value="SPD22862.1"/>
    <property type="molecule type" value="Genomic_DNA"/>
</dbReference>
<dbReference type="AlphaFoldDB" id="A0A2N9IDN5"/>
<reference evidence="1" key="1">
    <citation type="submission" date="2018-02" db="EMBL/GenBank/DDBJ databases">
        <authorList>
            <person name="Cohen D.B."/>
            <person name="Kent A.D."/>
        </authorList>
    </citation>
    <scope>NUCLEOTIDE SEQUENCE</scope>
</reference>
<organism evidence="1">
    <name type="scientific">Fagus sylvatica</name>
    <name type="common">Beechnut</name>
    <dbReference type="NCBI Taxonomy" id="28930"/>
    <lineage>
        <taxon>Eukaryota</taxon>
        <taxon>Viridiplantae</taxon>
        <taxon>Streptophyta</taxon>
        <taxon>Embryophyta</taxon>
        <taxon>Tracheophyta</taxon>
        <taxon>Spermatophyta</taxon>
        <taxon>Magnoliopsida</taxon>
        <taxon>eudicotyledons</taxon>
        <taxon>Gunneridae</taxon>
        <taxon>Pentapetalae</taxon>
        <taxon>rosids</taxon>
        <taxon>fabids</taxon>
        <taxon>Fagales</taxon>
        <taxon>Fagaceae</taxon>
        <taxon>Fagus</taxon>
    </lineage>
</organism>